<proteinExistence type="predicted"/>
<feature type="compositionally biased region" description="Polar residues" evidence="1">
    <location>
        <begin position="68"/>
        <end position="77"/>
    </location>
</feature>
<dbReference type="Pfam" id="PF14181">
    <property type="entry name" value="YqfQ"/>
    <property type="match status" value="1"/>
</dbReference>
<dbReference type="EMBL" id="RYZZ01000016">
    <property type="protein sequence ID" value="RUQ28432.1"/>
    <property type="molecule type" value="Genomic_DNA"/>
</dbReference>
<feature type="region of interest" description="Disordered" evidence="1">
    <location>
        <begin position="140"/>
        <end position="201"/>
    </location>
</feature>
<evidence type="ECO:0000313" key="3">
    <source>
        <dbReference type="Proteomes" id="UP000267430"/>
    </source>
</evidence>
<comment type="caution">
    <text evidence="2">The sequence shown here is derived from an EMBL/GenBank/DDBJ whole genome shotgun (WGS) entry which is preliminary data.</text>
</comment>
<dbReference type="RefSeq" id="WP_126865193.1">
    <property type="nucleotide sequence ID" value="NZ_JAUSTX010000003.1"/>
</dbReference>
<sequence length="201" mass="21929">MPPGINNRPGGNFGMFPNGPRMGTQPNFRGPGGFPFQNRPPMQNQRMQQQGGGGLLSKLLGKSKQQSPSPVSFFSRPQAQPVVSGGFIAGLKNPGTITTMLANTQKMLTAAERLGPMVQEYGPLIKNLPAMWKIYRSMKDSEDSTGAKNEINEEEKEDSVVSENDEKIAIAGEEKQLEGKNEQKNGKIHEQKGSSVPKLYI</sequence>
<accession>A0A433HK16</accession>
<reference evidence="2 3" key="1">
    <citation type="submission" date="2018-12" db="EMBL/GenBank/DDBJ databases">
        <title>Bacillus chawlae sp. nov., Bacillus glennii sp. nov., and Bacillus saganii sp. nov. Isolated from the Vehicle Assembly Building at Kennedy Space Center where the Viking Spacecraft were Assembled.</title>
        <authorList>
            <person name="Seuylemezian A."/>
            <person name="Vaishampayan P."/>
        </authorList>
    </citation>
    <scope>NUCLEOTIDE SEQUENCE [LARGE SCALE GENOMIC DNA]</scope>
    <source>
        <strain evidence="2 3">L5</strain>
    </source>
</reference>
<name>A0A433HK16_9BACI</name>
<dbReference type="OrthoDB" id="2860117at2"/>
<keyword evidence="3" id="KW-1185">Reference proteome</keyword>
<dbReference type="AlphaFoldDB" id="A0A433HK16"/>
<feature type="compositionally biased region" description="Basic and acidic residues" evidence="1">
    <location>
        <begin position="164"/>
        <end position="192"/>
    </location>
</feature>
<feature type="compositionally biased region" description="Low complexity" evidence="1">
    <location>
        <begin position="1"/>
        <end position="21"/>
    </location>
</feature>
<gene>
    <name evidence="2" type="ORF">ELQ35_12675</name>
</gene>
<evidence type="ECO:0008006" key="4">
    <source>
        <dbReference type="Google" id="ProtNLM"/>
    </source>
</evidence>
<evidence type="ECO:0000313" key="2">
    <source>
        <dbReference type="EMBL" id="RUQ28432.1"/>
    </source>
</evidence>
<feature type="compositionally biased region" description="Low complexity" evidence="1">
    <location>
        <begin position="56"/>
        <end position="67"/>
    </location>
</feature>
<protein>
    <recommendedName>
        <fullName evidence="4">YqfQ-like protein</fullName>
    </recommendedName>
</protein>
<feature type="region of interest" description="Disordered" evidence="1">
    <location>
        <begin position="1"/>
        <end position="77"/>
    </location>
</feature>
<organism evidence="2 3">
    <name type="scientific">Peribacillus cavernae</name>
    <dbReference type="NCBI Taxonomy" id="1674310"/>
    <lineage>
        <taxon>Bacteria</taxon>
        <taxon>Bacillati</taxon>
        <taxon>Bacillota</taxon>
        <taxon>Bacilli</taxon>
        <taxon>Bacillales</taxon>
        <taxon>Bacillaceae</taxon>
        <taxon>Peribacillus</taxon>
    </lineage>
</organism>
<dbReference type="InterPro" id="IPR025571">
    <property type="entry name" value="YqfQ"/>
</dbReference>
<evidence type="ECO:0000256" key="1">
    <source>
        <dbReference type="SAM" id="MobiDB-lite"/>
    </source>
</evidence>
<dbReference type="Proteomes" id="UP000267430">
    <property type="component" value="Unassembled WGS sequence"/>
</dbReference>